<gene>
    <name evidence="2" type="ORF">SAMN02745691_01339</name>
</gene>
<feature type="transmembrane region" description="Helical" evidence="1">
    <location>
        <begin position="140"/>
        <end position="163"/>
    </location>
</feature>
<dbReference type="AlphaFoldDB" id="A0A1M6GJ06"/>
<protein>
    <submittedName>
        <fullName evidence="2">Uncharacterized protein</fullName>
    </submittedName>
</protein>
<feature type="transmembrane region" description="Helical" evidence="1">
    <location>
        <begin position="58"/>
        <end position="87"/>
    </location>
</feature>
<organism evidence="2 3">
    <name type="scientific">Parasporobacterium paucivorans DSM 15970</name>
    <dbReference type="NCBI Taxonomy" id="1122934"/>
    <lineage>
        <taxon>Bacteria</taxon>
        <taxon>Bacillati</taxon>
        <taxon>Bacillota</taxon>
        <taxon>Clostridia</taxon>
        <taxon>Lachnospirales</taxon>
        <taxon>Lachnospiraceae</taxon>
        <taxon>Parasporobacterium</taxon>
    </lineage>
</organism>
<sequence>MYVNAKKMALLGLLLAISVLLVILGGVIETSTFFLMAAAAFCTGIAIRENNIRIGLAFYLASVILCFLIAPNKLYCITYSVLGLYILISEFAFDRLSAAPAVRNRKKILWIIKYAAFNIMYIPMLVFFPKLFFAGEIKFWLLAGFWLAGQVLLFVYDSAYRYFQNNIWEKTRKKLRL</sequence>
<evidence type="ECO:0000256" key="1">
    <source>
        <dbReference type="SAM" id="Phobius"/>
    </source>
</evidence>
<proteinExistence type="predicted"/>
<feature type="transmembrane region" description="Helical" evidence="1">
    <location>
        <begin position="108"/>
        <end position="128"/>
    </location>
</feature>
<name>A0A1M6GJ06_9FIRM</name>
<dbReference type="RefSeq" id="WP_073993590.1">
    <property type="nucleotide sequence ID" value="NZ_FQYT01000012.1"/>
</dbReference>
<reference evidence="2 3" key="1">
    <citation type="submission" date="2016-11" db="EMBL/GenBank/DDBJ databases">
        <authorList>
            <person name="Jaros S."/>
            <person name="Januszkiewicz K."/>
            <person name="Wedrychowicz H."/>
        </authorList>
    </citation>
    <scope>NUCLEOTIDE SEQUENCE [LARGE SCALE GENOMIC DNA]</scope>
    <source>
        <strain evidence="2 3">DSM 15970</strain>
    </source>
</reference>
<keyword evidence="1" id="KW-0472">Membrane</keyword>
<dbReference type="STRING" id="1122934.SAMN02745691_01339"/>
<accession>A0A1M6GJ06</accession>
<dbReference type="EMBL" id="FQYT01000012">
    <property type="protein sequence ID" value="SHJ09934.1"/>
    <property type="molecule type" value="Genomic_DNA"/>
</dbReference>
<keyword evidence="1" id="KW-1133">Transmembrane helix</keyword>
<evidence type="ECO:0000313" key="2">
    <source>
        <dbReference type="EMBL" id="SHJ09934.1"/>
    </source>
</evidence>
<dbReference type="Proteomes" id="UP000184342">
    <property type="component" value="Unassembled WGS sequence"/>
</dbReference>
<keyword evidence="1" id="KW-0812">Transmembrane</keyword>
<evidence type="ECO:0000313" key="3">
    <source>
        <dbReference type="Proteomes" id="UP000184342"/>
    </source>
</evidence>
<dbReference type="OrthoDB" id="1908149at2"/>
<keyword evidence="3" id="KW-1185">Reference proteome</keyword>